<dbReference type="Pfam" id="PF00293">
    <property type="entry name" value="NUDIX"/>
    <property type="match status" value="1"/>
</dbReference>
<evidence type="ECO:0000256" key="2">
    <source>
        <dbReference type="ARBA" id="ARBA00001946"/>
    </source>
</evidence>
<dbReference type="PROSITE" id="PS51462">
    <property type="entry name" value="NUDIX"/>
    <property type="match status" value="1"/>
</dbReference>
<evidence type="ECO:0000313" key="10">
    <source>
        <dbReference type="Proteomes" id="UP001156870"/>
    </source>
</evidence>
<dbReference type="Gene3D" id="3.90.79.10">
    <property type="entry name" value="Nucleoside Triphosphate Pyrophosphohydrolase"/>
    <property type="match status" value="1"/>
</dbReference>
<dbReference type="RefSeq" id="WP_232592101.1">
    <property type="nucleotide sequence ID" value="NZ_BSPD01000030.1"/>
</dbReference>
<proteinExistence type="inferred from homology"/>
<evidence type="ECO:0000256" key="4">
    <source>
        <dbReference type="ARBA" id="ARBA00016377"/>
    </source>
</evidence>
<gene>
    <name evidence="9" type="ORF">GCM10007877_11090</name>
</gene>
<name>A0AA37T1P2_9GAMM</name>
<dbReference type="InterPro" id="IPR000086">
    <property type="entry name" value="NUDIX_hydrolase_dom"/>
</dbReference>
<dbReference type="InterPro" id="IPR020084">
    <property type="entry name" value="NUDIX_hydrolase_CS"/>
</dbReference>
<evidence type="ECO:0000259" key="8">
    <source>
        <dbReference type="PROSITE" id="PS51462"/>
    </source>
</evidence>
<dbReference type="SUPFAM" id="SSF55811">
    <property type="entry name" value="Nudix"/>
    <property type="match status" value="1"/>
</dbReference>
<reference evidence="9 10" key="1">
    <citation type="journal article" date="2014" name="Int. J. Syst. Evol. Microbiol.">
        <title>Complete genome sequence of Corynebacterium casei LMG S-19264T (=DSM 44701T), isolated from a smear-ripened cheese.</title>
        <authorList>
            <consortium name="US DOE Joint Genome Institute (JGI-PGF)"/>
            <person name="Walter F."/>
            <person name="Albersmeier A."/>
            <person name="Kalinowski J."/>
            <person name="Ruckert C."/>
        </authorList>
    </citation>
    <scope>NUCLEOTIDE SEQUENCE [LARGE SCALE GENOMIC DNA]</scope>
    <source>
        <strain evidence="9 10">NBRC 110095</strain>
    </source>
</reference>
<keyword evidence="5" id="KW-0378">Hydrolase</keyword>
<dbReference type="PROSITE" id="PS00893">
    <property type="entry name" value="NUDIX_BOX"/>
    <property type="match status" value="1"/>
</dbReference>
<dbReference type="GO" id="GO:0005829">
    <property type="term" value="C:cytosol"/>
    <property type="evidence" value="ECO:0007669"/>
    <property type="project" value="TreeGrafter"/>
</dbReference>
<dbReference type="GO" id="GO:0019693">
    <property type="term" value="P:ribose phosphate metabolic process"/>
    <property type="evidence" value="ECO:0007669"/>
    <property type="project" value="TreeGrafter"/>
</dbReference>
<accession>A0AA37T1P2</accession>
<evidence type="ECO:0000256" key="1">
    <source>
        <dbReference type="ARBA" id="ARBA00000847"/>
    </source>
</evidence>
<dbReference type="Proteomes" id="UP001156870">
    <property type="component" value="Unassembled WGS sequence"/>
</dbReference>
<evidence type="ECO:0000256" key="7">
    <source>
        <dbReference type="ARBA" id="ARBA00032272"/>
    </source>
</evidence>
<evidence type="ECO:0000256" key="6">
    <source>
        <dbReference type="ARBA" id="ARBA00032162"/>
    </source>
</evidence>
<dbReference type="EMBL" id="BSPD01000030">
    <property type="protein sequence ID" value="GLS25395.1"/>
    <property type="molecule type" value="Genomic_DNA"/>
</dbReference>
<feature type="domain" description="Nudix hydrolase" evidence="8">
    <location>
        <begin position="44"/>
        <end position="172"/>
    </location>
</feature>
<comment type="similarity">
    <text evidence="3">Belongs to the Nudix hydrolase family. NudK subfamily.</text>
</comment>
<sequence>MTKKIGAWEEKSKQLVYENPWIAVSHSEVITPAGTDGIYGTVHFKNKAIGIVPIDEEGFTWLVSQSRYPLGITTWEIPEGGSPEGEDPMETAQRELQEEVGLKAEHFECFLRLHLSNSVTDEEALVYLATGLQATETNHEETEDIQIKRLPLEDAVEMVHRGEITDAISVAALLKVNSLEVSG</sequence>
<dbReference type="InterPro" id="IPR015797">
    <property type="entry name" value="NUDIX_hydrolase-like_dom_sf"/>
</dbReference>
<comment type="caution">
    <text evidence="9">The sequence shown here is derived from an EMBL/GenBank/DDBJ whole genome shotgun (WGS) entry which is preliminary data.</text>
</comment>
<evidence type="ECO:0000313" key="9">
    <source>
        <dbReference type="EMBL" id="GLS25395.1"/>
    </source>
</evidence>
<evidence type="ECO:0000256" key="3">
    <source>
        <dbReference type="ARBA" id="ARBA00007275"/>
    </source>
</evidence>
<comment type="cofactor">
    <cofactor evidence="2">
        <name>Mg(2+)</name>
        <dbReference type="ChEBI" id="CHEBI:18420"/>
    </cofactor>
</comment>
<comment type="catalytic activity">
    <reaction evidence="1">
        <text>GDP-alpha-D-mannose + H2O = alpha-D-mannose 1-phosphate + GMP + 2 H(+)</text>
        <dbReference type="Rhea" id="RHEA:27978"/>
        <dbReference type="ChEBI" id="CHEBI:15377"/>
        <dbReference type="ChEBI" id="CHEBI:15378"/>
        <dbReference type="ChEBI" id="CHEBI:57527"/>
        <dbReference type="ChEBI" id="CHEBI:58115"/>
        <dbReference type="ChEBI" id="CHEBI:58409"/>
    </reaction>
</comment>
<dbReference type="CDD" id="cd24161">
    <property type="entry name" value="NUDIX_ADPRase_Ndx2"/>
    <property type="match status" value="1"/>
</dbReference>
<dbReference type="PANTHER" id="PTHR11839:SF18">
    <property type="entry name" value="NUDIX HYDROLASE DOMAIN-CONTAINING PROTEIN"/>
    <property type="match status" value="1"/>
</dbReference>
<keyword evidence="10" id="KW-1185">Reference proteome</keyword>
<dbReference type="GO" id="GO:0016787">
    <property type="term" value="F:hydrolase activity"/>
    <property type="evidence" value="ECO:0007669"/>
    <property type="project" value="UniProtKB-KW"/>
</dbReference>
<dbReference type="GO" id="GO:0006753">
    <property type="term" value="P:nucleoside phosphate metabolic process"/>
    <property type="evidence" value="ECO:0007669"/>
    <property type="project" value="TreeGrafter"/>
</dbReference>
<dbReference type="PANTHER" id="PTHR11839">
    <property type="entry name" value="UDP/ADP-SUGAR PYROPHOSPHATASE"/>
    <property type="match status" value="1"/>
</dbReference>
<organism evidence="9 10">
    <name type="scientific">Marinibactrum halimedae</name>
    <dbReference type="NCBI Taxonomy" id="1444977"/>
    <lineage>
        <taxon>Bacteria</taxon>
        <taxon>Pseudomonadati</taxon>
        <taxon>Pseudomonadota</taxon>
        <taxon>Gammaproteobacteria</taxon>
        <taxon>Cellvibrionales</taxon>
        <taxon>Cellvibrionaceae</taxon>
        <taxon>Marinibactrum</taxon>
    </lineage>
</organism>
<dbReference type="AlphaFoldDB" id="A0AA37T1P2"/>
<evidence type="ECO:0000256" key="5">
    <source>
        <dbReference type="ARBA" id="ARBA00022801"/>
    </source>
</evidence>
<protein>
    <recommendedName>
        <fullName evidence="4">GDP-mannose pyrophosphatase</fullName>
    </recommendedName>
    <alternativeName>
        <fullName evidence="6">GDP-mannose hydrolase</fullName>
    </alternativeName>
    <alternativeName>
        <fullName evidence="7">GDPMK</fullName>
    </alternativeName>
</protein>